<proteinExistence type="predicted"/>
<reference evidence="3" key="1">
    <citation type="submission" date="2010-08" db="EMBL/GenBank/DDBJ databases">
        <authorList>
            <consortium name="Caenorhabditis japonica Sequencing Consortium"/>
            <person name="Wilson R.K."/>
        </authorList>
    </citation>
    <scope>NUCLEOTIDE SEQUENCE [LARGE SCALE GENOMIC DNA]</scope>
    <source>
        <strain evidence="3">DF5081</strain>
    </source>
</reference>
<accession>A0A8R1IE92</accession>
<evidence type="ECO:0000256" key="1">
    <source>
        <dbReference type="SAM" id="MobiDB-lite"/>
    </source>
</evidence>
<dbReference type="Proteomes" id="UP000005237">
    <property type="component" value="Unassembled WGS sequence"/>
</dbReference>
<sequence length="68" mass="7293">MSRDVSLSPNSAEIRFGSGTTSNEPINVEVVDEEQSWAAQLGFSTTISTSFVAPEELGDSIDDLTVTR</sequence>
<reference evidence="2" key="2">
    <citation type="submission" date="2022-06" db="UniProtKB">
        <authorList>
            <consortium name="EnsemblMetazoa"/>
        </authorList>
    </citation>
    <scope>IDENTIFICATION</scope>
    <source>
        <strain evidence="2">DF5081</strain>
    </source>
</reference>
<protein>
    <submittedName>
        <fullName evidence="2">Uncharacterized protein</fullName>
    </submittedName>
</protein>
<name>A0A8R1IE92_CAEJA</name>
<evidence type="ECO:0000313" key="2">
    <source>
        <dbReference type="EnsemblMetazoa" id="CJA31974.1"/>
    </source>
</evidence>
<dbReference type="EnsemblMetazoa" id="CJA31974.1">
    <property type="protein sequence ID" value="CJA31974.1"/>
    <property type="gene ID" value="WBGene00207821"/>
</dbReference>
<feature type="compositionally biased region" description="Polar residues" evidence="1">
    <location>
        <begin position="1"/>
        <end position="11"/>
    </location>
</feature>
<evidence type="ECO:0000313" key="3">
    <source>
        <dbReference type="Proteomes" id="UP000005237"/>
    </source>
</evidence>
<feature type="region of interest" description="Disordered" evidence="1">
    <location>
        <begin position="1"/>
        <end position="24"/>
    </location>
</feature>
<organism evidence="2 3">
    <name type="scientific">Caenorhabditis japonica</name>
    <dbReference type="NCBI Taxonomy" id="281687"/>
    <lineage>
        <taxon>Eukaryota</taxon>
        <taxon>Metazoa</taxon>
        <taxon>Ecdysozoa</taxon>
        <taxon>Nematoda</taxon>
        <taxon>Chromadorea</taxon>
        <taxon>Rhabditida</taxon>
        <taxon>Rhabditina</taxon>
        <taxon>Rhabditomorpha</taxon>
        <taxon>Rhabditoidea</taxon>
        <taxon>Rhabditidae</taxon>
        <taxon>Peloderinae</taxon>
        <taxon>Caenorhabditis</taxon>
    </lineage>
</organism>
<dbReference type="AlphaFoldDB" id="A0A8R1IE92"/>
<keyword evidence="3" id="KW-1185">Reference proteome</keyword>